<evidence type="ECO:0000256" key="1">
    <source>
        <dbReference type="SAM" id="MobiDB-lite"/>
    </source>
</evidence>
<protein>
    <submittedName>
        <fullName evidence="2">Uncharacterized protein</fullName>
    </submittedName>
</protein>
<keyword evidence="3" id="KW-1185">Reference proteome</keyword>
<organism evidence="2 3">
    <name type="scientific">Bodo saltans</name>
    <name type="common">Flagellated protozoan</name>
    <dbReference type="NCBI Taxonomy" id="75058"/>
    <lineage>
        <taxon>Eukaryota</taxon>
        <taxon>Discoba</taxon>
        <taxon>Euglenozoa</taxon>
        <taxon>Kinetoplastea</taxon>
        <taxon>Metakinetoplastina</taxon>
        <taxon>Eubodonida</taxon>
        <taxon>Bodonidae</taxon>
        <taxon>Bodo</taxon>
    </lineage>
</organism>
<dbReference type="AlphaFoldDB" id="A0A0S4KPK8"/>
<reference evidence="3" key="1">
    <citation type="submission" date="2015-09" db="EMBL/GenBank/DDBJ databases">
        <authorList>
            <consortium name="Pathogen Informatics"/>
        </authorList>
    </citation>
    <scope>NUCLEOTIDE SEQUENCE [LARGE SCALE GENOMIC DNA]</scope>
    <source>
        <strain evidence="3">Lake Konstanz</strain>
    </source>
</reference>
<accession>A0A0S4KPK8</accession>
<dbReference type="Proteomes" id="UP000051952">
    <property type="component" value="Unassembled WGS sequence"/>
</dbReference>
<gene>
    <name evidence="2" type="ORF">BSAL_48480</name>
</gene>
<name>A0A0S4KPK8_BODSA</name>
<dbReference type="EMBL" id="CYKH01002252">
    <property type="protein sequence ID" value="CUI15573.1"/>
    <property type="molecule type" value="Genomic_DNA"/>
</dbReference>
<proteinExistence type="predicted"/>
<evidence type="ECO:0000313" key="2">
    <source>
        <dbReference type="EMBL" id="CUI15573.1"/>
    </source>
</evidence>
<feature type="region of interest" description="Disordered" evidence="1">
    <location>
        <begin position="296"/>
        <end position="316"/>
    </location>
</feature>
<evidence type="ECO:0000313" key="3">
    <source>
        <dbReference type="Proteomes" id="UP000051952"/>
    </source>
</evidence>
<dbReference type="VEuPathDB" id="TriTrypDB:BSAL_48480"/>
<sequence length="733" mass="80827">MVTATNSDVPLSLCSRVHFGTTPVVQPLKRLQKGTMICDACSELCIYPTSLATRVLAPIDTTPSSTHHSSSPHPRSASVCMCDGLNGQGCMFSSRFNEGGDHGTLRTVAATLKKSYLESLQELTVRALYDPLQYGAFVLAAVDQLREEHFRNSPSEVRICMNILKGLPTGGSTATPYEVDAARSLSIEDRICQVVQVMDQAFGVDNYYIYPQSIENEVARNLRGSSLERSLLLMALVRTCIPSSAVDVRIVMSPVVSASPNIVGALKVEWILHYLQFRLAQDRRLPPQEAWRWASALHPGGSKPSTKPPTSNDKKRPFLAIRSSGVFEDATMDQEADGVLYCASTFRSKILERNISYAQTASFVDEKRRKVREELKNLLVEQREDAGTKIRNSHRQLILFERGNHSQVADVVNDYNTALELSCVNNSSLVPLRSYPGETKIVHKFLQDLEQASSTSDIARLQAKNPNQLRDPCHLVRRCLVHWPVAGKQTMLLAIAELVAGQRDFLLGPSEMAFLLGSENVYVLDALQNVNTDKSVIIALLRLLENLFTYTNDHLAAVEQLGHLAVRILEAATDDGMAFQQGLSGGGAHTPYAPPSIHAPSKVTLYEGELEYQLSITIQVVAQSVTIATLSSEEDDESSEQTQSLIKKLSRTLMTTLVKSIRNATQSYRESIFTLIEAADVVISPPLVAMVNHEGMSMLVNALQLAYSTCPLQELVKLVEVVTSLNTSVTRRR</sequence>